<reference evidence="2 3" key="1">
    <citation type="journal article" date="2011" name="J. Bacteriol.">
        <title>Genome sequence of Methyloversatilis universalis FAM5T, a methylotrophic representative of the order Rhodocyclales.</title>
        <authorList>
            <person name="Kittichotirat W."/>
            <person name="Good N.M."/>
            <person name="Hall R."/>
            <person name="Bringel F."/>
            <person name="Lajus A."/>
            <person name="Medigue C."/>
            <person name="Smalley N.E."/>
            <person name="Beck D."/>
            <person name="Bumgarner R."/>
            <person name="Vuilleumier S."/>
            <person name="Kalyuzhnaya M.G."/>
        </authorList>
    </citation>
    <scope>NUCLEOTIDE SEQUENCE [LARGE SCALE GENOMIC DNA]</scope>
    <source>
        <strain evidence="3">ATCC BAA-1314 / JCM 13912 / FAM5</strain>
    </source>
</reference>
<keyword evidence="1" id="KW-0732">Signal</keyword>
<evidence type="ECO:0008006" key="4">
    <source>
        <dbReference type="Google" id="ProtNLM"/>
    </source>
</evidence>
<name>F5RDI1_METUF</name>
<evidence type="ECO:0000256" key="1">
    <source>
        <dbReference type="SAM" id="SignalP"/>
    </source>
</evidence>
<dbReference type="AlphaFoldDB" id="F5RDI1"/>
<dbReference type="Proteomes" id="UP000005019">
    <property type="component" value="Unassembled WGS sequence"/>
</dbReference>
<sequence length="258" mass="27883">MRVLALAGLLAALPLHAETLIDLTPESVTGPNHVRYRAQCCVVSDRPDFTPPISGSMGVTFRPTGSDLWLEDFSLFLRQRTDITGQLSGYTNSGGTMNFRAFIGSWGYRSGLPAGASGDLIEVLWTSAVTTTVHSGDIQKFTFEPGLQLAANQWYFAFISPEGLPLQPLRTYEMPVSYDGNPAVTTSPNLWMYTSPDDFNALLTGNWTAGWGPAWFEATLQAGPPAIPAVPEADGRAMLLTGLGMLAAVNARRRAVRV</sequence>
<evidence type="ECO:0000313" key="3">
    <source>
        <dbReference type="Proteomes" id="UP000005019"/>
    </source>
</evidence>
<accession>F5RDI1</accession>
<comment type="caution">
    <text evidence="2">The sequence shown here is derived from an EMBL/GenBank/DDBJ whole genome shotgun (WGS) entry which is preliminary data.</text>
</comment>
<evidence type="ECO:0000313" key="2">
    <source>
        <dbReference type="EMBL" id="EGK70962.1"/>
    </source>
</evidence>
<dbReference type="EMBL" id="AFHG01000052">
    <property type="protein sequence ID" value="EGK70962.1"/>
    <property type="molecule type" value="Genomic_DNA"/>
</dbReference>
<organism evidence="2 3">
    <name type="scientific">Methyloversatilis universalis (strain ATCC BAA-1314 / DSM 25237 / JCM 13912 / CCUG 52030 / FAM5)</name>
    <dbReference type="NCBI Taxonomy" id="1000565"/>
    <lineage>
        <taxon>Bacteria</taxon>
        <taxon>Pseudomonadati</taxon>
        <taxon>Pseudomonadota</taxon>
        <taxon>Betaproteobacteria</taxon>
        <taxon>Nitrosomonadales</taxon>
        <taxon>Sterolibacteriaceae</taxon>
        <taxon>Methyloversatilis</taxon>
    </lineage>
</organism>
<proteinExistence type="predicted"/>
<dbReference type="RefSeq" id="WP_008061870.1">
    <property type="nucleotide sequence ID" value="NZ_AFHG01000052.1"/>
</dbReference>
<gene>
    <name evidence="2" type="ORF">METUNv1_02348</name>
</gene>
<feature type="chain" id="PRO_5003330945" description="PEP-CTERM protein-sorting domain-containing protein" evidence="1">
    <location>
        <begin position="18"/>
        <end position="258"/>
    </location>
</feature>
<keyword evidence="3" id="KW-1185">Reference proteome</keyword>
<feature type="signal peptide" evidence="1">
    <location>
        <begin position="1"/>
        <end position="17"/>
    </location>
</feature>
<dbReference type="OrthoDB" id="9882523at2"/>
<protein>
    <recommendedName>
        <fullName evidence="4">PEP-CTERM protein-sorting domain-containing protein</fullName>
    </recommendedName>
</protein>